<proteinExistence type="predicted"/>
<feature type="compositionally biased region" description="Polar residues" evidence="1">
    <location>
        <begin position="1"/>
        <end position="10"/>
    </location>
</feature>
<sequence length="137" mass="15062">MQANHFNSSDKACRAAQTRVTSMRPSAKQPQPEAGAADRKTINKLILINMSKDQGISVKSPLFAVFPSLVALEPQEHRPAWVKLFLSGFQARLTSLKLPASCRRYAEPSSPPLPQTRSSALMPSRPGRPVKPDNKTK</sequence>
<feature type="region of interest" description="Disordered" evidence="1">
    <location>
        <begin position="1"/>
        <end position="38"/>
    </location>
</feature>
<dbReference type="RefSeq" id="WP_231461202.1">
    <property type="nucleotide sequence ID" value="NZ_JAJOHW010000024.1"/>
</dbReference>
<organism evidence="2 3">
    <name type="scientific">Chromobacterium aquaticum</name>
    <dbReference type="NCBI Taxonomy" id="467180"/>
    <lineage>
        <taxon>Bacteria</taxon>
        <taxon>Pseudomonadati</taxon>
        <taxon>Pseudomonadota</taxon>
        <taxon>Betaproteobacteria</taxon>
        <taxon>Neisseriales</taxon>
        <taxon>Chromobacteriaceae</taxon>
        <taxon>Chromobacterium</taxon>
    </lineage>
</organism>
<feature type="region of interest" description="Disordered" evidence="1">
    <location>
        <begin position="104"/>
        <end position="137"/>
    </location>
</feature>
<keyword evidence="3" id="KW-1185">Reference proteome</keyword>
<dbReference type="Proteomes" id="UP001595999">
    <property type="component" value="Unassembled WGS sequence"/>
</dbReference>
<accession>A0ABV8ZW74</accession>
<dbReference type="EMBL" id="JBHSEK010000008">
    <property type="protein sequence ID" value="MFC4490770.1"/>
    <property type="molecule type" value="Genomic_DNA"/>
</dbReference>
<name>A0ABV8ZW74_9NEIS</name>
<evidence type="ECO:0000256" key="1">
    <source>
        <dbReference type="SAM" id="MobiDB-lite"/>
    </source>
</evidence>
<gene>
    <name evidence="2" type="ORF">ACFO0R_14225</name>
</gene>
<comment type="caution">
    <text evidence="2">The sequence shown here is derived from an EMBL/GenBank/DDBJ whole genome shotgun (WGS) entry which is preliminary data.</text>
</comment>
<protein>
    <submittedName>
        <fullName evidence="2">Uncharacterized protein</fullName>
    </submittedName>
</protein>
<evidence type="ECO:0000313" key="2">
    <source>
        <dbReference type="EMBL" id="MFC4490770.1"/>
    </source>
</evidence>
<evidence type="ECO:0000313" key="3">
    <source>
        <dbReference type="Proteomes" id="UP001595999"/>
    </source>
</evidence>
<reference evidence="3" key="1">
    <citation type="journal article" date="2019" name="Int. J. Syst. Evol. Microbiol.">
        <title>The Global Catalogue of Microorganisms (GCM) 10K type strain sequencing project: providing services to taxonomists for standard genome sequencing and annotation.</title>
        <authorList>
            <consortium name="The Broad Institute Genomics Platform"/>
            <consortium name="The Broad Institute Genome Sequencing Center for Infectious Disease"/>
            <person name="Wu L."/>
            <person name="Ma J."/>
        </authorList>
    </citation>
    <scope>NUCLEOTIDE SEQUENCE [LARGE SCALE GENOMIC DNA]</scope>
    <source>
        <strain evidence="3">CGMCC 4.7608</strain>
    </source>
</reference>